<feature type="region of interest" description="Disordered" evidence="5">
    <location>
        <begin position="183"/>
        <end position="203"/>
    </location>
</feature>
<feature type="transmembrane region" description="Helical" evidence="6">
    <location>
        <begin position="94"/>
        <end position="112"/>
    </location>
</feature>
<evidence type="ECO:0000256" key="1">
    <source>
        <dbReference type="ARBA" id="ARBA00004141"/>
    </source>
</evidence>
<evidence type="ECO:0000256" key="5">
    <source>
        <dbReference type="SAM" id="MobiDB-lite"/>
    </source>
</evidence>
<evidence type="ECO:0000256" key="3">
    <source>
        <dbReference type="ARBA" id="ARBA00022989"/>
    </source>
</evidence>
<feature type="transmembrane region" description="Helical" evidence="6">
    <location>
        <begin position="6"/>
        <end position="32"/>
    </location>
</feature>
<comment type="subcellular location">
    <subcellularLocation>
        <location evidence="1">Membrane</location>
        <topology evidence="1">Multi-pass membrane protein</topology>
    </subcellularLocation>
</comment>
<evidence type="ECO:0000259" key="7">
    <source>
        <dbReference type="Pfam" id="PF01794"/>
    </source>
</evidence>
<organism evidence="8">
    <name type="scientific">hydrothermal vent metagenome</name>
    <dbReference type="NCBI Taxonomy" id="652676"/>
    <lineage>
        <taxon>unclassified sequences</taxon>
        <taxon>metagenomes</taxon>
        <taxon>ecological metagenomes</taxon>
    </lineage>
</organism>
<evidence type="ECO:0000256" key="2">
    <source>
        <dbReference type="ARBA" id="ARBA00022692"/>
    </source>
</evidence>
<feature type="domain" description="Ferric oxidoreductase" evidence="7">
    <location>
        <begin position="16"/>
        <end position="137"/>
    </location>
</feature>
<keyword evidence="2 6" id="KW-0812">Transmembrane</keyword>
<gene>
    <name evidence="8" type="ORF">MNBD_ACTINO01-2311</name>
</gene>
<protein>
    <recommendedName>
        <fullName evidence="7">Ferric oxidoreductase domain-containing protein</fullName>
    </recommendedName>
</protein>
<keyword evidence="3 6" id="KW-1133">Transmembrane helix</keyword>
<feature type="transmembrane region" description="Helical" evidence="6">
    <location>
        <begin position="53"/>
        <end position="74"/>
    </location>
</feature>
<evidence type="ECO:0000256" key="4">
    <source>
        <dbReference type="ARBA" id="ARBA00023136"/>
    </source>
</evidence>
<dbReference type="Pfam" id="PF01794">
    <property type="entry name" value="Ferric_reduct"/>
    <property type="match status" value="1"/>
</dbReference>
<dbReference type="AlphaFoldDB" id="A0A3B0SWC0"/>
<feature type="compositionally biased region" description="Basic and acidic residues" evidence="5">
    <location>
        <begin position="186"/>
        <end position="197"/>
    </location>
</feature>
<reference evidence="8" key="1">
    <citation type="submission" date="2018-06" db="EMBL/GenBank/DDBJ databases">
        <authorList>
            <person name="Zhirakovskaya E."/>
        </authorList>
    </citation>
    <scope>NUCLEOTIDE SEQUENCE</scope>
</reference>
<sequence length="203" mass="22357">MIFAASVWWYLARSTGLIAGVLLVAAFIWGVLLSTQLVKPVKRAAWLLDLHRWLGGLTVVFVVLHLVGLLADSYTEFDLTSIFVPFASQWRPAAVAWGVVGLYLLAAVQLTSWQPVRSRLPRRAWRAVHLLSFPLLWVVAMHSGAAGTDVGNRLYVVSLIVLVGLSVFIVLYRLLAGTGRKRRDTRKPAAADDRPTERSGVGS</sequence>
<feature type="transmembrane region" description="Helical" evidence="6">
    <location>
        <begin position="154"/>
        <end position="176"/>
    </location>
</feature>
<evidence type="ECO:0000256" key="6">
    <source>
        <dbReference type="SAM" id="Phobius"/>
    </source>
</evidence>
<dbReference type="EMBL" id="UOEI01000481">
    <property type="protein sequence ID" value="VAW06612.1"/>
    <property type="molecule type" value="Genomic_DNA"/>
</dbReference>
<dbReference type="GO" id="GO:0016020">
    <property type="term" value="C:membrane"/>
    <property type="evidence" value="ECO:0007669"/>
    <property type="project" value="UniProtKB-SubCell"/>
</dbReference>
<name>A0A3B0SWC0_9ZZZZ</name>
<accession>A0A3B0SWC0</accession>
<keyword evidence="4 6" id="KW-0472">Membrane</keyword>
<dbReference type="InterPro" id="IPR013130">
    <property type="entry name" value="Fe3_Rdtase_TM_dom"/>
</dbReference>
<evidence type="ECO:0000313" key="8">
    <source>
        <dbReference type="EMBL" id="VAW06612.1"/>
    </source>
</evidence>
<feature type="transmembrane region" description="Helical" evidence="6">
    <location>
        <begin position="124"/>
        <end position="142"/>
    </location>
</feature>
<proteinExistence type="predicted"/>